<dbReference type="Gene3D" id="1.10.357.10">
    <property type="entry name" value="Tetracycline Repressor, domain 2"/>
    <property type="match status" value="1"/>
</dbReference>
<dbReference type="InterPro" id="IPR001647">
    <property type="entry name" value="HTH_TetR"/>
</dbReference>
<evidence type="ECO:0000313" key="6">
    <source>
        <dbReference type="Proteomes" id="UP000182054"/>
    </source>
</evidence>
<feature type="region of interest" description="Disordered" evidence="3">
    <location>
        <begin position="1"/>
        <end position="25"/>
    </location>
</feature>
<protein>
    <submittedName>
        <fullName evidence="5">Transcriptional regulator, TetR family</fullName>
    </submittedName>
</protein>
<feature type="DNA-binding region" description="H-T-H motif" evidence="2">
    <location>
        <begin position="50"/>
        <end position="69"/>
    </location>
</feature>
<name>A0A1I0TNN9_9NOCA</name>
<dbReference type="PROSITE" id="PS50977">
    <property type="entry name" value="HTH_TETR_2"/>
    <property type="match status" value="1"/>
</dbReference>
<evidence type="ECO:0000313" key="5">
    <source>
        <dbReference type="EMBL" id="SFA53173.1"/>
    </source>
</evidence>
<reference evidence="5 6" key="1">
    <citation type="submission" date="2016-10" db="EMBL/GenBank/DDBJ databases">
        <authorList>
            <person name="de Groot N.N."/>
        </authorList>
    </citation>
    <scope>NUCLEOTIDE SEQUENCE [LARGE SCALE GENOMIC DNA]</scope>
    <source>
        <strain evidence="5 6">DSM 44908</strain>
    </source>
</reference>
<evidence type="ECO:0000256" key="3">
    <source>
        <dbReference type="SAM" id="MobiDB-lite"/>
    </source>
</evidence>
<evidence type="ECO:0000259" key="4">
    <source>
        <dbReference type="PROSITE" id="PS50977"/>
    </source>
</evidence>
<dbReference type="PANTHER" id="PTHR30055">
    <property type="entry name" value="HTH-TYPE TRANSCRIPTIONAL REGULATOR RUTR"/>
    <property type="match status" value="1"/>
</dbReference>
<dbReference type="SUPFAM" id="SSF46689">
    <property type="entry name" value="Homeodomain-like"/>
    <property type="match status" value="1"/>
</dbReference>
<dbReference type="OrthoDB" id="4542604at2"/>
<dbReference type="GO" id="GO:0003700">
    <property type="term" value="F:DNA-binding transcription factor activity"/>
    <property type="evidence" value="ECO:0007669"/>
    <property type="project" value="TreeGrafter"/>
</dbReference>
<dbReference type="RefSeq" id="WP_068361107.1">
    <property type="nucleotide sequence ID" value="NZ_FOJN01000008.1"/>
</dbReference>
<gene>
    <name evidence="5" type="ORF">SAMN05444374_10833</name>
</gene>
<evidence type="ECO:0000256" key="2">
    <source>
        <dbReference type="PROSITE-ProRule" id="PRU00335"/>
    </source>
</evidence>
<proteinExistence type="predicted"/>
<dbReference type="AlphaFoldDB" id="A0A1I0TNN9"/>
<dbReference type="Pfam" id="PF00440">
    <property type="entry name" value="TetR_N"/>
    <property type="match status" value="1"/>
</dbReference>
<dbReference type="InterPro" id="IPR009057">
    <property type="entry name" value="Homeodomain-like_sf"/>
</dbReference>
<dbReference type="GeneID" id="85486131"/>
<dbReference type="GO" id="GO:0000976">
    <property type="term" value="F:transcription cis-regulatory region binding"/>
    <property type="evidence" value="ECO:0007669"/>
    <property type="project" value="TreeGrafter"/>
</dbReference>
<dbReference type="EMBL" id="FOJN01000008">
    <property type="protein sequence ID" value="SFA53173.1"/>
    <property type="molecule type" value="Genomic_DNA"/>
</dbReference>
<organism evidence="5 6">
    <name type="scientific">Rhodococcoides kroppenstedtii</name>
    <dbReference type="NCBI Taxonomy" id="293050"/>
    <lineage>
        <taxon>Bacteria</taxon>
        <taxon>Bacillati</taxon>
        <taxon>Actinomycetota</taxon>
        <taxon>Actinomycetes</taxon>
        <taxon>Mycobacteriales</taxon>
        <taxon>Nocardiaceae</taxon>
        <taxon>Rhodococcoides</taxon>
    </lineage>
</organism>
<sequence length="244" mass="26623">MSQKTPSPAGRPDDGRKRRWAQHNADRRAQVIDAALAVLDRNDDPGGPVTAQQIADQAGIHRTGIYRYFEDKTDLDVAIQREICDRLQADLSRAVVLEGQARTAVHRVVDTYVRWAVAHPSWTRFAERAVPGATENPMADVIGRIAELIEFAVDGFLALVGAKLDPDDQRLTGPWVAGLISGCMASVRAWEGQGPNSVALDQVVAFLSDTVWIQILGLASSRGITMPETPLEALFTDPESTTSR</sequence>
<dbReference type="InterPro" id="IPR050109">
    <property type="entry name" value="HTH-type_TetR-like_transc_reg"/>
</dbReference>
<keyword evidence="1 2" id="KW-0238">DNA-binding</keyword>
<accession>A0A1I0TNN9</accession>
<dbReference type="PANTHER" id="PTHR30055:SF160">
    <property type="entry name" value="TRANSCRIPTIONAL REGULATORY PROTEIN (PROBABLY ASNC-FAMILY)-RELATED"/>
    <property type="match status" value="1"/>
</dbReference>
<dbReference type="Proteomes" id="UP000182054">
    <property type="component" value="Unassembled WGS sequence"/>
</dbReference>
<feature type="domain" description="HTH tetR-type" evidence="4">
    <location>
        <begin position="25"/>
        <end position="87"/>
    </location>
</feature>
<evidence type="ECO:0000256" key="1">
    <source>
        <dbReference type="ARBA" id="ARBA00023125"/>
    </source>
</evidence>